<dbReference type="InterPro" id="IPR002099">
    <property type="entry name" value="MutL/Mlh/PMS"/>
</dbReference>
<dbReference type="Pfam" id="PF08676">
    <property type="entry name" value="MutL_C"/>
    <property type="match status" value="1"/>
</dbReference>
<dbReference type="Pfam" id="PF13589">
    <property type="entry name" value="HATPase_c_3"/>
    <property type="match status" value="1"/>
</dbReference>
<feature type="domain" description="MutL C-terminal dimerisation" evidence="4">
    <location>
        <begin position="632"/>
        <end position="778"/>
    </location>
</feature>
<dbReference type="InterPro" id="IPR014762">
    <property type="entry name" value="DNA_mismatch_repair_CS"/>
</dbReference>
<dbReference type="Gene3D" id="3.30.565.10">
    <property type="entry name" value="Histidine kinase-like ATPase, C-terminal domain"/>
    <property type="match status" value="1"/>
</dbReference>
<comment type="caution">
    <text evidence="6">The sequence shown here is derived from an EMBL/GenBank/DDBJ whole genome shotgun (WGS) entry which is preliminary data.</text>
</comment>
<accession>A0A7J7IP16</accession>
<feature type="compositionally biased region" description="Polar residues" evidence="3">
    <location>
        <begin position="506"/>
        <end position="520"/>
    </location>
</feature>
<name>A0A7J7IP16_9RHOD</name>
<reference evidence="6 7" key="1">
    <citation type="journal article" date="2020" name="J. Phycol.">
        <title>Comparative genome analysis reveals Cyanidiococcus gen. nov., a new extremophilic red algal genus sister to Cyanidioschyzon (Cyanidioschyzonaceae, Rhodophyta).</title>
        <authorList>
            <person name="Liu S.-L."/>
            <person name="Chiang Y.-R."/>
            <person name="Yoon H.S."/>
            <person name="Fu H.-Y."/>
        </authorList>
    </citation>
    <scope>NUCLEOTIDE SEQUENCE [LARGE SCALE GENOMIC DNA]</scope>
    <source>
        <strain evidence="6 7">THAL066</strain>
    </source>
</reference>
<dbReference type="InterPro" id="IPR014721">
    <property type="entry name" value="Ribsml_uS5_D2-typ_fold_subgr"/>
</dbReference>
<protein>
    <submittedName>
        <fullName evidence="6">ATP-binding mismatch repair protein</fullName>
    </submittedName>
</protein>
<dbReference type="CDD" id="cd16926">
    <property type="entry name" value="HATPase_MutL-MLH-PMS-like"/>
    <property type="match status" value="1"/>
</dbReference>
<dbReference type="PANTHER" id="PTHR10073:SF52">
    <property type="entry name" value="MISMATCH REPAIR ENDONUCLEASE PMS2"/>
    <property type="match status" value="1"/>
</dbReference>
<dbReference type="Gene3D" id="3.30.1540.20">
    <property type="entry name" value="MutL, C-terminal domain, dimerisation subdomain"/>
    <property type="match status" value="1"/>
</dbReference>
<dbReference type="GO" id="GO:0140664">
    <property type="term" value="F:ATP-dependent DNA damage sensor activity"/>
    <property type="evidence" value="ECO:0007669"/>
    <property type="project" value="InterPro"/>
</dbReference>
<keyword evidence="7" id="KW-1185">Reference proteome</keyword>
<evidence type="ECO:0000256" key="2">
    <source>
        <dbReference type="ARBA" id="ARBA00022763"/>
    </source>
</evidence>
<dbReference type="Gene3D" id="3.30.1370.100">
    <property type="entry name" value="MutL, C-terminal domain, regulatory subdomain"/>
    <property type="match status" value="1"/>
</dbReference>
<dbReference type="SUPFAM" id="SSF54211">
    <property type="entry name" value="Ribosomal protein S5 domain 2-like"/>
    <property type="match status" value="1"/>
</dbReference>
<dbReference type="PROSITE" id="PS00058">
    <property type="entry name" value="DNA_MISMATCH_REPAIR_1"/>
    <property type="match status" value="1"/>
</dbReference>
<dbReference type="SUPFAM" id="SSF55874">
    <property type="entry name" value="ATPase domain of HSP90 chaperone/DNA topoisomerase II/histidine kinase"/>
    <property type="match status" value="1"/>
</dbReference>
<sequence>MIQALPPDVVRHLASAPVITGVASAVKELVENALDSRATRISIFFGGYGLELIEVSDDGDGISRQNLEVVARPHTTSKLRHLTDLRRVQSYGFRGEALAALALVGRLQVVSRPRETGSISVQHTAFRANYEAGKRTGDLEPEARTYGTTVRVLGLFESIPVRRREAESQKKRELQRAVHMLQTYALAAPTVRFYASWTAKGRGSATLCLATQGSCTLRECIGLLYGTEQLAGLTSIDLSVKWPTALVPDAAQNSIRLNGYFSCCHSGTGRSSADRQVLLLQRSRPVQWPRMRRMLDAEFRRLTNSRQHPVFVLSIELPPEGFDINTSPDKSEVLIHDDIAVVAAVREALLTHWAMTTSASTTVSVVQLDGATSTEPGIGVYGNRRAAVVASRLHQDSTLVNCEDTDAATLAIEGDTVCDQYEDTSRTGRNRNEPRDRIAIAGERSAAHVYGMGMRAGPVPSQEKFHDSERPVGTLATSCMTMSRDKNVTSLPCRMRIESSPMIERSGTNNESFPMPSSGTPDRAVETADSELTAFVACPATERRLELQMTVDVLQTTLLKSSSSNTMLRIEKRPSTQTLLQSAHIGERLQLAHILEGQEQNTNEDQQLAPTRDADRELEQRFHKDWFRDMEIIGQFNRGFLLARHESDLFIIDQHAADEKFIYEQLARSLRARKQHLLQAIAVPASASEELVLWEHRTQLEALGFELEFRWHEQPTQRVWMRSVPTVYQNLLDATDLLEIAHQAPFTGQDDELLRASQIKLLLATRACRRAVMIGTPLDRPHMQSIVAHLAELEQPWNCPHGRPTMRHLLQLSDLYRTDEFA</sequence>
<dbReference type="Gene3D" id="3.30.230.10">
    <property type="match status" value="1"/>
</dbReference>
<dbReference type="FunFam" id="3.30.565.10:FF:000017">
    <property type="entry name" value="PMS1 homolog 1, mismatch repair system component"/>
    <property type="match status" value="1"/>
</dbReference>
<dbReference type="GO" id="GO:0006298">
    <property type="term" value="P:mismatch repair"/>
    <property type="evidence" value="ECO:0007669"/>
    <property type="project" value="InterPro"/>
</dbReference>
<dbReference type="InterPro" id="IPR014790">
    <property type="entry name" value="MutL_C"/>
</dbReference>
<dbReference type="GO" id="GO:0016887">
    <property type="term" value="F:ATP hydrolysis activity"/>
    <property type="evidence" value="ECO:0007669"/>
    <property type="project" value="InterPro"/>
</dbReference>
<dbReference type="PANTHER" id="PTHR10073">
    <property type="entry name" value="DNA MISMATCH REPAIR PROTEIN MLH, PMS, MUTL"/>
    <property type="match status" value="1"/>
</dbReference>
<dbReference type="GO" id="GO:0032389">
    <property type="term" value="C:MutLalpha complex"/>
    <property type="evidence" value="ECO:0007669"/>
    <property type="project" value="TreeGrafter"/>
</dbReference>
<dbReference type="InterPro" id="IPR037198">
    <property type="entry name" value="MutL_C_sf"/>
</dbReference>
<dbReference type="Pfam" id="PF01119">
    <property type="entry name" value="DNA_mis_repair"/>
    <property type="match status" value="1"/>
</dbReference>
<evidence type="ECO:0000259" key="5">
    <source>
        <dbReference type="SMART" id="SM01340"/>
    </source>
</evidence>
<dbReference type="GO" id="GO:0030983">
    <property type="term" value="F:mismatched DNA binding"/>
    <property type="evidence" value="ECO:0007669"/>
    <property type="project" value="InterPro"/>
</dbReference>
<dbReference type="InterPro" id="IPR013507">
    <property type="entry name" value="DNA_mismatch_S5_2-like"/>
</dbReference>
<dbReference type="AlphaFoldDB" id="A0A7J7IP16"/>
<dbReference type="InterPro" id="IPR042121">
    <property type="entry name" value="MutL_C_regsub"/>
</dbReference>
<dbReference type="InterPro" id="IPR020568">
    <property type="entry name" value="Ribosomal_Su5_D2-typ_SF"/>
</dbReference>
<keyword evidence="6" id="KW-0067">ATP-binding</keyword>
<dbReference type="InterPro" id="IPR036890">
    <property type="entry name" value="HATPase_C_sf"/>
</dbReference>
<dbReference type="Proteomes" id="UP000530660">
    <property type="component" value="Unassembled WGS sequence"/>
</dbReference>
<organism evidence="6 7">
    <name type="scientific">Cyanidiococcus yangmingshanensis</name>
    <dbReference type="NCBI Taxonomy" id="2690220"/>
    <lineage>
        <taxon>Eukaryota</taxon>
        <taxon>Rhodophyta</taxon>
        <taxon>Bangiophyceae</taxon>
        <taxon>Cyanidiales</taxon>
        <taxon>Cyanidiaceae</taxon>
        <taxon>Cyanidiococcus</taxon>
    </lineage>
</organism>
<dbReference type="InterPro" id="IPR042120">
    <property type="entry name" value="MutL_C_dimsub"/>
</dbReference>
<evidence type="ECO:0000313" key="6">
    <source>
        <dbReference type="EMBL" id="KAF6004277.1"/>
    </source>
</evidence>
<dbReference type="SMART" id="SM01340">
    <property type="entry name" value="DNA_mis_repair"/>
    <property type="match status" value="1"/>
</dbReference>
<dbReference type="SUPFAM" id="SSF118116">
    <property type="entry name" value="DNA mismatch repair protein MutL"/>
    <property type="match status" value="1"/>
</dbReference>
<proteinExistence type="inferred from homology"/>
<evidence type="ECO:0000256" key="1">
    <source>
        <dbReference type="ARBA" id="ARBA00006082"/>
    </source>
</evidence>
<dbReference type="GO" id="GO:0005524">
    <property type="term" value="F:ATP binding"/>
    <property type="evidence" value="ECO:0007669"/>
    <property type="project" value="UniProtKB-KW"/>
</dbReference>
<dbReference type="NCBIfam" id="TIGR00585">
    <property type="entry name" value="mutl"/>
    <property type="match status" value="1"/>
</dbReference>
<evidence type="ECO:0000259" key="4">
    <source>
        <dbReference type="SMART" id="SM00853"/>
    </source>
</evidence>
<feature type="region of interest" description="Disordered" evidence="3">
    <location>
        <begin position="504"/>
        <end position="524"/>
    </location>
</feature>
<dbReference type="EMBL" id="VWRR01000004">
    <property type="protein sequence ID" value="KAF6004277.1"/>
    <property type="molecule type" value="Genomic_DNA"/>
</dbReference>
<dbReference type="OrthoDB" id="10263226at2759"/>
<gene>
    <name evidence="6" type="primary">PMS1</name>
    <name evidence="6" type="ORF">F1559_004637</name>
</gene>
<feature type="domain" description="DNA mismatch repair protein S5" evidence="5">
    <location>
        <begin position="221"/>
        <end position="354"/>
    </location>
</feature>
<evidence type="ECO:0000313" key="7">
    <source>
        <dbReference type="Proteomes" id="UP000530660"/>
    </source>
</evidence>
<keyword evidence="2" id="KW-0227">DNA damage</keyword>
<dbReference type="InterPro" id="IPR038973">
    <property type="entry name" value="MutL/Mlh/Pms-like"/>
</dbReference>
<dbReference type="SMART" id="SM00853">
    <property type="entry name" value="MutL_C"/>
    <property type="match status" value="1"/>
</dbReference>
<evidence type="ECO:0000256" key="3">
    <source>
        <dbReference type="SAM" id="MobiDB-lite"/>
    </source>
</evidence>
<comment type="similarity">
    <text evidence="1">Belongs to the DNA mismatch repair MutL/HexB family.</text>
</comment>
<keyword evidence="6" id="KW-0547">Nucleotide-binding</keyword>